<feature type="signal peptide" evidence="1">
    <location>
        <begin position="1"/>
        <end position="25"/>
    </location>
</feature>
<keyword evidence="1" id="KW-0732">Signal</keyword>
<name>A0A7X8SMH4_9BACT</name>
<protein>
    <recommendedName>
        <fullName evidence="4">Lipoprotein</fullName>
    </recommendedName>
</protein>
<reference evidence="2 3" key="1">
    <citation type="submission" date="2020-04" db="EMBL/GenBank/DDBJ databases">
        <title>Flammeovirga sp. SR4, a novel species isolated from seawater.</title>
        <authorList>
            <person name="Wang X."/>
        </authorList>
    </citation>
    <scope>NUCLEOTIDE SEQUENCE [LARGE SCALE GENOMIC DNA]</scope>
    <source>
        <strain evidence="2 3">SR4</strain>
    </source>
</reference>
<evidence type="ECO:0008006" key="4">
    <source>
        <dbReference type="Google" id="ProtNLM"/>
    </source>
</evidence>
<accession>A0A7X8SMH4</accession>
<keyword evidence="3" id="KW-1185">Reference proteome</keyword>
<dbReference type="Proteomes" id="UP000585050">
    <property type="component" value="Unassembled WGS sequence"/>
</dbReference>
<dbReference type="AlphaFoldDB" id="A0A7X8SMH4"/>
<dbReference type="PROSITE" id="PS51257">
    <property type="entry name" value="PROKAR_LIPOPROTEIN"/>
    <property type="match status" value="1"/>
</dbReference>
<comment type="caution">
    <text evidence="2">The sequence shown here is derived from an EMBL/GenBank/DDBJ whole genome shotgun (WGS) entry which is preliminary data.</text>
</comment>
<sequence>MRKSSKLTYVLFLLSLLGFMTSCDKNDEVEPYYPNENNVDVHYYMKTANILEGQQIATIYNTENIERVEDLKLYTFGENKYVEVYLIGGRVLEYTNSQSGSNLYDFFMKNGLAIQELDYRKKSYRDQYDQIVLIGTSIKVVHETLDKEPK</sequence>
<dbReference type="EMBL" id="JABAIL010000005">
    <property type="protein sequence ID" value="NLR92890.1"/>
    <property type="molecule type" value="Genomic_DNA"/>
</dbReference>
<gene>
    <name evidence="2" type="ORF">HGP29_16880</name>
</gene>
<evidence type="ECO:0000313" key="2">
    <source>
        <dbReference type="EMBL" id="NLR92890.1"/>
    </source>
</evidence>
<evidence type="ECO:0000313" key="3">
    <source>
        <dbReference type="Proteomes" id="UP000585050"/>
    </source>
</evidence>
<organism evidence="2 3">
    <name type="scientific">Flammeovirga agarivorans</name>
    <dbReference type="NCBI Taxonomy" id="2726742"/>
    <lineage>
        <taxon>Bacteria</taxon>
        <taxon>Pseudomonadati</taxon>
        <taxon>Bacteroidota</taxon>
        <taxon>Cytophagia</taxon>
        <taxon>Cytophagales</taxon>
        <taxon>Flammeovirgaceae</taxon>
        <taxon>Flammeovirga</taxon>
    </lineage>
</organism>
<proteinExistence type="predicted"/>
<evidence type="ECO:0000256" key="1">
    <source>
        <dbReference type="SAM" id="SignalP"/>
    </source>
</evidence>
<dbReference type="RefSeq" id="WP_168883606.1">
    <property type="nucleotide sequence ID" value="NZ_JABAIL010000005.1"/>
</dbReference>
<feature type="chain" id="PRO_5030603640" description="Lipoprotein" evidence="1">
    <location>
        <begin position="26"/>
        <end position="150"/>
    </location>
</feature>